<dbReference type="Proteomes" id="UP001161389">
    <property type="component" value="Unassembled WGS sequence"/>
</dbReference>
<organism evidence="4 5">
    <name type="scientific">Litoribrevibacter albus</name>
    <dbReference type="NCBI Taxonomy" id="1473156"/>
    <lineage>
        <taxon>Bacteria</taxon>
        <taxon>Pseudomonadati</taxon>
        <taxon>Pseudomonadota</taxon>
        <taxon>Gammaproteobacteria</taxon>
        <taxon>Oceanospirillales</taxon>
        <taxon>Oceanospirillaceae</taxon>
        <taxon>Litoribrevibacter</taxon>
    </lineage>
</organism>
<feature type="domain" description="SbsA Ig-like" evidence="3">
    <location>
        <begin position="45"/>
        <end position="143"/>
    </location>
</feature>
<sequence>MKFTFISHVLSPALLGSLILTGCGGGGGSSSSSPNPTPAEPDTFLSSITPNGNATGVALGATVKAEFSKSLLASSINQQSLTLRLNDQLLTTNLTIDATGKAIEAESLTEMGLLCEYTATISGNVSDQEGNTLGNDFTWRFTTRDGQWQTAQTLDDQDNVFQTYLNQLDLYDNGEAFALWSNEVGVLQGNAYFKRYENGQWQENPQQINTPGTDLNGGEVASNSQGDIIIVWREQNNSEYQIYARYYDATNDQWSTVDQLPSSNNDVDSRFDVAISEDGIAYAAWSQEKTNGDFDLYVSKYLPGLGWQAPDIALTEAENDDYAPRIAIDQNNDLLLIWMNISPDDPTQADIYARRFLNETGDWQDVVAFDVDASNNVSHSLTMNANGQAIVTWNQVDDVQFSDSLYARYFNPDVAENSGWGTIQTVEKESGKPGRAFVTLDDDGNALLTWQQESDSNETASTELFANFYNVATSTWLTTPVELGTVTNIRDRYITNSYLSRNANGNAIATWSTPENDTYILHSKYFNATTKQWEQTQTIETTGYKLGTVKAVVDHQNHALAVWTQRVNDMDNVYASRFNVYTKAWTDSTLLSQSPPVIRDSAITLNNKGEGMLLWEQGSGSESTIMARSFQ</sequence>
<reference evidence="4" key="2">
    <citation type="submission" date="2023-01" db="EMBL/GenBank/DDBJ databases">
        <title>Draft genome sequence of Litoribrevibacter albus strain NBRC 110071.</title>
        <authorList>
            <person name="Sun Q."/>
            <person name="Mori K."/>
        </authorList>
    </citation>
    <scope>NUCLEOTIDE SEQUENCE</scope>
    <source>
        <strain evidence="4">NBRC 110071</strain>
    </source>
</reference>
<dbReference type="InterPro" id="IPR032812">
    <property type="entry name" value="SbsA_Ig"/>
</dbReference>
<accession>A0AA37W7Z7</accession>
<dbReference type="PROSITE" id="PS51257">
    <property type="entry name" value="PROKAR_LIPOPROTEIN"/>
    <property type="match status" value="1"/>
</dbReference>
<protein>
    <recommendedName>
        <fullName evidence="3">SbsA Ig-like domain-containing protein</fullName>
    </recommendedName>
</protein>
<gene>
    <name evidence="4" type="ORF">GCM10007876_24420</name>
</gene>
<dbReference type="Pfam" id="PF13205">
    <property type="entry name" value="Big_5"/>
    <property type="match status" value="1"/>
</dbReference>
<feature type="chain" id="PRO_5041444691" description="SbsA Ig-like domain-containing protein" evidence="2">
    <location>
        <begin position="23"/>
        <end position="631"/>
    </location>
</feature>
<proteinExistence type="predicted"/>
<evidence type="ECO:0000313" key="4">
    <source>
        <dbReference type="EMBL" id="GLQ31963.1"/>
    </source>
</evidence>
<reference evidence="4" key="1">
    <citation type="journal article" date="2014" name="Int. J. Syst. Evol. Microbiol.">
        <title>Complete genome sequence of Corynebacterium casei LMG S-19264T (=DSM 44701T), isolated from a smear-ripened cheese.</title>
        <authorList>
            <consortium name="US DOE Joint Genome Institute (JGI-PGF)"/>
            <person name="Walter F."/>
            <person name="Albersmeier A."/>
            <person name="Kalinowski J."/>
            <person name="Ruckert C."/>
        </authorList>
    </citation>
    <scope>NUCLEOTIDE SEQUENCE</scope>
    <source>
        <strain evidence="4">NBRC 110071</strain>
    </source>
</reference>
<dbReference type="Gene3D" id="2.60.40.1220">
    <property type="match status" value="1"/>
</dbReference>
<dbReference type="InterPro" id="IPR014755">
    <property type="entry name" value="Cu-Rt/internalin_Ig-like"/>
</dbReference>
<dbReference type="RefSeq" id="WP_284381760.1">
    <property type="nucleotide sequence ID" value="NZ_BSNM01000014.1"/>
</dbReference>
<keyword evidence="5" id="KW-1185">Reference proteome</keyword>
<keyword evidence="1 2" id="KW-0732">Signal</keyword>
<dbReference type="AlphaFoldDB" id="A0AA37W7Z7"/>
<evidence type="ECO:0000256" key="1">
    <source>
        <dbReference type="ARBA" id="ARBA00022729"/>
    </source>
</evidence>
<evidence type="ECO:0000256" key="2">
    <source>
        <dbReference type="SAM" id="SignalP"/>
    </source>
</evidence>
<dbReference type="EMBL" id="BSNM01000014">
    <property type="protein sequence ID" value="GLQ31963.1"/>
    <property type="molecule type" value="Genomic_DNA"/>
</dbReference>
<evidence type="ECO:0000259" key="3">
    <source>
        <dbReference type="Pfam" id="PF13205"/>
    </source>
</evidence>
<comment type="caution">
    <text evidence="4">The sequence shown here is derived from an EMBL/GenBank/DDBJ whole genome shotgun (WGS) entry which is preliminary data.</text>
</comment>
<name>A0AA37W7Z7_9GAMM</name>
<feature type="signal peptide" evidence="2">
    <location>
        <begin position="1"/>
        <end position="22"/>
    </location>
</feature>
<evidence type="ECO:0000313" key="5">
    <source>
        <dbReference type="Proteomes" id="UP001161389"/>
    </source>
</evidence>